<comment type="caution">
    <text evidence="2">The sequence shown here is derived from an EMBL/GenBank/DDBJ whole genome shotgun (WGS) entry which is preliminary data.</text>
</comment>
<keyword evidence="1" id="KW-0812">Transmembrane</keyword>
<dbReference type="Proteomes" id="UP000597762">
    <property type="component" value="Unassembled WGS sequence"/>
</dbReference>
<evidence type="ECO:0000256" key="1">
    <source>
        <dbReference type="SAM" id="Phobius"/>
    </source>
</evidence>
<keyword evidence="1" id="KW-1133">Transmembrane helix</keyword>
<reference evidence="2" key="1">
    <citation type="submission" date="2021-01" db="EMBL/GenBank/DDBJ databases">
        <authorList>
            <person name="Li R."/>
            <person name="Bekaert M."/>
        </authorList>
    </citation>
    <scope>NUCLEOTIDE SEQUENCE</scope>
    <source>
        <strain evidence="2">Farmed</strain>
    </source>
</reference>
<keyword evidence="1" id="KW-0472">Membrane</keyword>
<organism evidence="2 3">
    <name type="scientific">Acanthosepion pharaonis</name>
    <name type="common">Pharaoh cuttlefish</name>
    <name type="synonym">Sepia pharaonis</name>
    <dbReference type="NCBI Taxonomy" id="158019"/>
    <lineage>
        <taxon>Eukaryota</taxon>
        <taxon>Metazoa</taxon>
        <taxon>Spiralia</taxon>
        <taxon>Lophotrochozoa</taxon>
        <taxon>Mollusca</taxon>
        <taxon>Cephalopoda</taxon>
        <taxon>Coleoidea</taxon>
        <taxon>Decapodiformes</taxon>
        <taxon>Sepiida</taxon>
        <taxon>Sepiina</taxon>
        <taxon>Sepiidae</taxon>
        <taxon>Acanthosepion</taxon>
    </lineage>
</organism>
<dbReference type="EMBL" id="CAHIKZ030001313">
    <property type="protein sequence ID" value="CAE1259638.1"/>
    <property type="molecule type" value="Genomic_DNA"/>
</dbReference>
<sequence>MSAVFDYLKRFSHLSDTAFLVTQALHPQRADPFASNDSPAFPTRDEFSHRLRQLIQLLRRAFYFTEIRFHISSFFPNLQHCHLAIINPENFINTLILTSFTLFFYFLLLQNSLFFLAYLDFPFSFSYFLLAFLSSTRFIAPFFLASIISRAFLYFSLMLSGSNVLLQYDHMS</sequence>
<name>A0A812C989_ACAPH</name>
<protein>
    <submittedName>
        <fullName evidence="2">Uncharacterized protein</fullName>
    </submittedName>
</protein>
<keyword evidence="3" id="KW-1185">Reference proteome</keyword>
<feature type="transmembrane region" description="Helical" evidence="1">
    <location>
        <begin position="95"/>
        <end position="119"/>
    </location>
</feature>
<gene>
    <name evidence="2" type="ORF">SPHA_31776</name>
</gene>
<proteinExistence type="predicted"/>
<evidence type="ECO:0000313" key="2">
    <source>
        <dbReference type="EMBL" id="CAE1259638.1"/>
    </source>
</evidence>
<evidence type="ECO:0000313" key="3">
    <source>
        <dbReference type="Proteomes" id="UP000597762"/>
    </source>
</evidence>
<accession>A0A812C989</accession>
<dbReference type="AlphaFoldDB" id="A0A812C989"/>